<dbReference type="Proteomes" id="UP000272474">
    <property type="component" value="Unassembled WGS sequence"/>
</dbReference>
<evidence type="ECO:0000313" key="1">
    <source>
        <dbReference type="EMBL" id="RKN42454.1"/>
    </source>
</evidence>
<protein>
    <submittedName>
        <fullName evidence="1">Nucleopolyhedrovirus P10 family protein</fullName>
    </submittedName>
</protein>
<dbReference type="RefSeq" id="WP_120679230.1">
    <property type="nucleotide sequence ID" value="NZ_RBAL01000006.1"/>
</dbReference>
<keyword evidence="2" id="KW-1185">Reference proteome</keyword>
<proteinExistence type="predicted"/>
<sequence length="255" mass="24870">MEAEGLLQAVRRELSLGRLAPLGTAADGAWVAERAAVPVLRAAVHAGVRGVRLDGVRLAVADPAAAGPPAVPPPPGALPPGPVLVRARCAVAPGRPLPERAAEVRHALASAARERLGLDLAGVDVTIADLLDGPPGAQADVPEEREAGAGARVGQAASAAPGMGPEGAVAAAVLAVPGVLGLAPAHGGRGAAVSATETSSGPLLRLGLVVDGSRRTLDVARAIRAAAAGAVPEPATGAATRVSLLITDVLGPPPA</sequence>
<reference evidence="1 2" key="1">
    <citation type="journal article" date="2014" name="Int. J. Syst. Evol. Microbiol.">
        <title>Streptomyces hoynatensis sp. nov., isolated from deep marine sediment.</title>
        <authorList>
            <person name="Veyisoglu A."/>
            <person name="Sahin N."/>
        </authorList>
    </citation>
    <scope>NUCLEOTIDE SEQUENCE [LARGE SCALE GENOMIC DNA]</scope>
    <source>
        <strain evidence="1 2">KCTC 29097</strain>
    </source>
</reference>
<gene>
    <name evidence="1" type="ORF">D7294_13690</name>
</gene>
<dbReference type="AlphaFoldDB" id="A0A3A9Z3R5"/>
<name>A0A3A9Z3R5_9ACTN</name>
<comment type="caution">
    <text evidence="1">The sequence shown here is derived from an EMBL/GenBank/DDBJ whole genome shotgun (WGS) entry which is preliminary data.</text>
</comment>
<dbReference type="EMBL" id="RBAL01000006">
    <property type="protein sequence ID" value="RKN42454.1"/>
    <property type="molecule type" value="Genomic_DNA"/>
</dbReference>
<accession>A0A3A9Z3R5</accession>
<evidence type="ECO:0000313" key="2">
    <source>
        <dbReference type="Proteomes" id="UP000272474"/>
    </source>
</evidence>
<dbReference type="OrthoDB" id="4338350at2"/>
<organism evidence="1 2">
    <name type="scientific">Streptomyces hoynatensis</name>
    <dbReference type="NCBI Taxonomy" id="1141874"/>
    <lineage>
        <taxon>Bacteria</taxon>
        <taxon>Bacillati</taxon>
        <taxon>Actinomycetota</taxon>
        <taxon>Actinomycetes</taxon>
        <taxon>Kitasatosporales</taxon>
        <taxon>Streptomycetaceae</taxon>
        <taxon>Streptomyces</taxon>
    </lineage>
</organism>